<dbReference type="CDD" id="cd01821">
    <property type="entry name" value="Rhamnogalacturan_acetylesterase_like"/>
    <property type="match status" value="1"/>
</dbReference>
<feature type="signal peptide" evidence="3">
    <location>
        <begin position="1"/>
        <end position="19"/>
    </location>
</feature>
<keyword evidence="6" id="KW-1185">Reference proteome</keyword>
<sequence length="308" mass="32698">MKTIFVAAMALAFLTPVSAQTSPPVAQGDEILGARSPIADPSITDRPAAKPIAPKKIVLVGDSTTQVNSGWGGAFCAYHVSAFTACVNLARGGRSTYSYRAEGSWDNALNEMRAKGYTATYVLIQFGHNDQPGKPGRSTNLETEFPANLRLYVQEARAAGAIPVLLTPLTRRNFVNGKLRDDLGLWAEKIRQVAAEMKVPLIDLYARSQAAVQGIGPAEAARLAEIPPPPEVLEAAKSGNVVVSSKLTKTEVNVEQQKAAASTPGPHGSFNQVFDYTHLGPTGALYFSAMVADGLARAVPDLSKDILP</sequence>
<protein>
    <submittedName>
        <fullName evidence="5">Rhamnogalacturonan acetylesterase</fullName>
    </submittedName>
</protein>
<dbReference type="EMBL" id="BAAADD010000005">
    <property type="protein sequence ID" value="GAA0571381.1"/>
    <property type="molecule type" value="Genomic_DNA"/>
</dbReference>
<accession>A0ABP3PNS8</accession>
<keyword evidence="3" id="KW-0732">Signal</keyword>
<dbReference type="Proteomes" id="UP001499951">
    <property type="component" value="Unassembled WGS sequence"/>
</dbReference>
<dbReference type="PANTHER" id="PTHR43695">
    <property type="entry name" value="PUTATIVE (AFU_ORTHOLOGUE AFUA_2G17250)-RELATED"/>
    <property type="match status" value="1"/>
</dbReference>
<reference evidence="6" key="1">
    <citation type="journal article" date="2019" name="Int. J. Syst. Evol. Microbiol.">
        <title>The Global Catalogue of Microorganisms (GCM) 10K type strain sequencing project: providing services to taxonomists for standard genome sequencing and annotation.</title>
        <authorList>
            <consortium name="The Broad Institute Genomics Platform"/>
            <consortium name="The Broad Institute Genome Sequencing Center for Infectious Disease"/>
            <person name="Wu L."/>
            <person name="Ma J."/>
        </authorList>
    </citation>
    <scope>NUCLEOTIDE SEQUENCE [LARGE SCALE GENOMIC DNA]</scope>
    <source>
        <strain evidence="6">JCM 15089</strain>
    </source>
</reference>
<dbReference type="SUPFAM" id="SSF52266">
    <property type="entry name" value="SGNH hydrolase"/>
    <property type="match status" value="1"/>
</dbReference>
<dbReference type="Gene3D" id="3.40.50.1110">
    <property type="entry name" value="SGNH hydrolase"/>
    <property type="match status" value="1"/>
</dbReference>
<dbReference type="Pfam" id="PF13472">
    <property type="entry name" value="Lipase_GDSL_2"/>
    <property type="match status" value="1"/>
</dbReference>
<proteinExistence type="inferred from homology"/>
<evidence type="ECO:0000256" key="3">
    <source>
        <dbReference type="SAM" id="SignalP"/>
    </source>
</evidence>
<gene>
    <name evidence="5" type="ORF">GCM10008942_20110</name>
</gene>
<keyword evidence="2" id="KW-0378">Hydrolase</keyword>
<name>A0ABP3PNS8_9PROT</name>
<comment type="caution">
    <text evidence="5">The sequence shown here is derived from an EMBL/GenBank/DDBJ whole genome shotgun (WGS) entry which is preliminary data.</text>
</comment>
<feature type="domain" description="SGNH hydrolase-type esterase" evidence="4">
    <location>
        <begin position="60"/>
        <end position="207"/>
    </location>
</feature>
<evidence type="ECO:0000313" key="5">
    <source>
        <dbReference type="EMBL" id="GAA0571381.1"/>
    </source>
</evidence>
<evidence type="ECO:0000256" key="2">
    <source>
        <dbReference type="ARBA" id="ARBA00022801"/>
    </source>
</evidence>
<comment type="similarity">
    <text evidence="1">Belongs to the 'GDSL' lipolytic enzyme family.</text>
</comment>
<evidence type="ECO:0000313" key="6">
    <source>
        <dbReference type="Proteomes" id="UP001499951"/>
    </source>
</evidence>
<dbReference type="InterPro" id="IPR013830">
    <property type="entry name" value="SGNH_hydro"/>
</dbReference>
<organism evidence="5 6">
    <name type="scientific">Rhizomicrobium electricum</name>
    <dbReference type="NCBI Taxonomy" id="480070"/>
    <lineage>
        <taxon>Bacteria</taxon>
        <taxon>Pseudomonadati</taxon>
        <taxon>Pseudomonadota</taxon>
        <taxon>Alphaproteobacteria</taxon>
        <taxon>Micropepsales</taxon>
        <taxon>Micropepsaceae</taxon>
        <taxon>Rhizomicrobium</taxon>
    </lineage>
</organism>
<dbReference type="PANTHER" id="PTHR43695:SF1">
    <property type="entry name" value="RHAMNOGALACTURONAN ACETYLESTERASE"/>
    <property type="match status" value="1"/>
</dbReference>
<dbReference type="RefSeq" id="WP_208393806.1">
    <property type="nucleotide sequence ID" value="NZ_BAAADD010000005.1"/>
</dbReference>
<feature type="chain" id="PRO_5046454265" evidence="3">
    <location>
        <begin position="20"/>
        <end position="308"/>
    </location>
</feature>
<dbReference type="InterPro" id="IPR036514">
    <property type="entry name" value="SGNH_hydro_sf"/>
</dbReference>
<evidence type="ECO:0000259" key="4">
    <source>
        <dbReference type="Pfam" id="PF13472"/>
    </source>
</evidence>
<dbReference type="InterPro" id="IPR037459">
    <property type="entry name" value="RhgT-like"/>
</dbReference>
<evidence type="ECO:0000256" key="1">
    <source>
        <dbReference type="ARBA" id="ARBA00008668"/>
    </source>
</evidence>